<evidence type="ECO:0000313" key="4">
    <source>
        <dbReference type="Proteomes" id="UP001058974"/>
    </source>
</evidence>
<evidence type="ECO:0000256" key="1">
    <source>
        <dbReference type="ARBA" id="ARBA00022729"/>
    </source>
</evidence>
<feature type="domain" description="BURP" evidence="2">
    <location>
        <begin position="114"/>
        <end position="398"/>
    </location>
</feature>
<dbReference type="AlphaFoldDB" id="A0A9D4XL40"/>
<reference evidence="3 4" key="1">
    <citation type="journal article" date="2022" name="Nat. Genet.">
        <title>Improved pea reference genome and pan-genome highlight genomic features and evolutionary characteristics.</title>
        <authorList>
            <person name="Yang T."/>
            <person name="Liu R."/>
            <person name="Luo Y."/>
            <person name="Hu S."/>
            <person name="Wang D."/>
            <person name="Wang C."/>
            <person name="Pandey M.K."/>
            <person name="Ge S."/>
            <person name="Xu Q."/>
            <person name="Li N."/>
            <person name="Li G."/>
            <person name="Huang Y."/>
            <person name="Saxena R.K."/>
            <person name="Ji Y."/>
            <person name="Li M."/>
            <person name="Yan X."/>
            <person name="He Y."/>
            <person name="Liu Y."/>
            <person name="Wang X."/>
            <person name="Xiang C."/>
            <person name="Varshney R.K."/>
            <person name="Ding H."/>
            <person name="Gao S."/>
            <person name="Zong X."/>
        </authorList>
    </citation>
    <scope>NUCLEOTIDE SEQUENCE [LARGE SCALE GENOMIC DNA]</scope>
    <source>
        <strain evidence="3 4">cv. Zhongwan 6</strain>
    </source>
</reference>
<proteinExistence type="predicted"/>
<sequence length="409" mass="46565">MSVYYGVSKANLVSLTHLSSISLAKSNEMQYFVYAHTVTKFLSLHSLMEFKNLSVLVLFLLVLVGINGSKSGEEYWKSVWPNTPIPKALSDLMISDRETNMPIKSQEENQYWTIFFEHDLYPGKTMNLGIQKHYDIQSSKSPRYLPIKKATETETNTISQPFGVCIWWYKKESDRTNQTFLSSVCDKKETTKEKQPFGISVWWYKKETEKENQPFGFWAWASKETKKANQLYVKDTQKESQHFVSHASDEKEVQILNNYCRTQSAIGEDKYCALSLESMMDFVISKLGKNVKVMSSSLSQNQDKYIVEEVNKIGDKAVMCHRLNFKKVVFYCHAVNATTTYMVPLVASDGTKSKALTICHHDTRGMNPNVLNEVLNVNPGTVSVCHFIGNKAIAWVPDTSESGGHPCDI</sequence>
<dbReference type="EMBL" id="JAMSHJ010000004">
    <property type="protein sequence ID" value="KAI5420895.1"/>
    <property type="molecule type" value="Genomic_DNA"/>
</dbReference>
<evidence type="ECO:0000259" key="2">
    <source>
        <dbReference type="PROSITE" id="PS51277"/>
    </source>
</evidence>
<dbReference type="InterPro" id="IPR044816">
    <property type="entry name" value="BURP"/>
</dbReference>
<dbReference type="SMART" id="SM01045">
    <property type="entry name" value="BURP"/>
    <property type="match status" value="1"/>
</dbReference>
<gene>
    <name evidence="3" type="ORF">KIW84_044655</name>
</gene>
<protein>
    <recommendedName>
        <fullName evidence="2">BURP domain-containing protein</fullName>
    </recommendedName>
</protein>
<dbReference type="InterPro" id="IPR004873">
    <property type="entry name" value="BURP_dom"/>
</dbReference>
<evidence type="ECO:0000313" key="3">
    <source>
        <dbReference type="EMBL" id="KAI5420895.1"/>
    </source>
</evidence>
<dbReference type="Proteomes" id="UP001058974">
    <property type="component" value="Chromosome 4"/>
</dbReference>
<keyword evidence="4" id="KW-1185">Reference proteome</keyword>
<dbReference type="PANTHER" id="PTHR31236">
    <property type="entry name" value="BURP DOMAIN PROTEIN USPL1-LIKE"/>
    <property type="match status" value="1"/>
</dbReference>
<accession>A0A9D4XL40</accession>
<dbReference type="PROSITE" id="PS51277">
    <property type="entry name" value="BURP"/>
    <property type="match status" value="1"/>
</dbReference>
<dbReference type="Pfam" id="PF03181">
    <property type="entry name" value="BURP"/>
    <property type="match status" value="1"/>
</dbReference>
<keyword evidence="1" id="KW-0732">Signal</keyword>
<dbReference type="Gramene" id="Psat04G0465500-T1">
    <property type="protein sequence ID" value="KAI5420895.1"/>
    <property type="gene ID" value="KIW84_044655"/>
</dbReference>
<comment type="caution">
    <text evidence="3">The sequence shown here is derived from an EMBL/GenBank/DDBJ whole genome shotgun (WGS) entry which is preliminary data.</text>
</comment>
<name>A0A9D4XL40_PEA</name>
<organism evidence="3 4">
    <name type="scientific">Pisum sativum</name>
    <name type="common">Garden pea</name>
    <name type="synonym">Lathyrus oleraceus</name>
    <dbReference type="NCBI Taxonomy" id="3888"/>
    <lineage>
        <taxon>Eukaryota</taxon>
        <taxon>Viridiplantae</taxon>
        <taxon>Streptophyta</taxon>
        <taxon>Embryophyta</taxon>
        <taxon>Tracheophyta</taxon>
        <taxon>Spermatophyta</taxon>
        <taxon>Magnoliopsida</taxon>
        <taxon>eudicotyledons</taxon>
        <taxon>Gunneridae</taxon>
        <taxon>Pentapetalae</taxon>
        <taxon>rosids</taxon>
        <taxon>fabids</taxon>
        <taxon>Fabales</taxon>
        <taxon>Fabaceae</taxon>
        <taxon>Papilionoideae</taxon>
        <taxon>50 kb inversion clade</taxon>
        <taxon>NPAAA clade</taxon>
        <taxon>Hologalegina</taxon>
        <taxon>IRL clade</taxon>
        <taxon>Fabeae</taxon>
        <taxon>Lathyrus</taxon>
    </lineage>
</organism>
<dbReference type="PANTHER" id="PTHR31236:SF35">
    <property type="entry name" value="ABUNDANT PROTEIN, PUTATIVE-RELATED"/>
    <property type="match status" value="1"/>
</dbReference>